<reference evidence="2" key="2">
    <citation type="submission" date="2023-01" db="EMBL/GenBank/DDBJ databases">
        <authorList>
            <person name="Sun Q."/>
            <person name="Evtushenko L."/>
        </authorList>
    </citation>
    <scope>NUCLEOTIDE SEQUENCE</scope>
    <source>
        <strain evidence="2">VKM B-2789</strain>
    </source>
</reference>
<evidence type="ECO:0008006" key="4">
    <source>
        <dbReference type="Google" id="ProtNLM"/>
    </source>
</evidence>
<name>A0A9W6JV30_9HYPH</name>
<evidence type="ECO:0000313" key="3">
    <source>
        <dbReference type="Proteomes" id="UP001143330"/>
    </source>
</evidence>
<keyword evidence="3" id="KW-1185">Reference proteome</keyword>
<dbReference type="EMBL" id="BSFM01000002">
    <property type="protein sequence ID" value="GLK82384.1"/>
    <property type="molecule type" value="Genomic_DNA"/>
</dbReference>
<evidence type="ECO:0000313" key="2">
    <source>
        <dbReference type="EMBL" id="GLK82384.1"/>
    </source>
</evidence>
<sequence length="243" mass="27572">MTHHGPASAPDRHRIRHHCALTGAIVSEHDGERLDMLRPALAAHIRAAHPDIADDAFISREALAAERANMIAETLQAERGDLSQIERDVIESLARHETLAENVEEELDENRTLGERAADHIASFGGSWTFIIGFCGLLVVWMIVNTALLAAGAFDPYPFILLNLVLSCIAALQAPVIMMSQKRQEAKDRRRSENDYRVNLKAELEIRHLQEKIDHMLTRQWERLAEIQSIQIELMEEVLQRRR</sequence>
<accession>A0A9W6JV30</accession>
<feature type="transmembrane region" description="Helical" evidence="1">
    <location>
        <begin position="160"/>
        <end position="180"/>
    </location>
</feature>
<gene>
    <name evidence="2" type="ORF">GCM10017653_04530</name>
</gene>
<comment type="caution">
    <text evidence="2">The sequence shown here is derived from an EMBL/GenBank/DDBJ whole genome shotgun (WGS) entry which is preliminary data.</text>
</comment>
<evidence type="ECO:0000256" key="1">
    <source>
        <dbReference type="SAM" id="Phobius"/>
    </source>
</evidence>
<feature type="transmembrane region" description="Helical" evidence="1">
    <location>
        <begin position="130"/>
        <end position="154"/>
    </location>
</feature>
<dbReference type="RefSeq" id="WP_213359004.1">
    <property type="nucleotide sequence ID" value="NZ_BSFM01000002.1"/>
</dbReference>
<keyword evidence="1" id="KW-1133">Transmembrane helix</keyword>
<keyword evidence="1" id="KW-0472">Membrane</keyword>
<organism evidence="2 3">
    <name type="scientific">Ancylobacter defluvii</name>
    <dbReference type="NCBI Taxonomy" id="1282440"/>
    <lineage>
        <taxon>Bacteria</taxon>
        <taxon>Pseudomonadati</taxon>
        <taxon>Pseudomonadota</taxon>
        <taxon>Alphaproteobacteria</taxon>
        <taxon>Hyphomicrobiales</taxon>
        <taxon>Xanthobacteraceae</taxon>
        <taxon>Ancylobacter</taxon>
    </lineage>
</organism>
<keyword evidence="1" id="KW-0812">Transmembrane</keyword>
<dbReference type="PANTHER" id="PTHR41386:SF1">
    <property type="entry name" value="MEMBRANE PROTEIN"/>
    <property type="match status" value="1"/>
</dbReference>
<dbReference type="Pfam" id="PF06210">
    <property type="entry name" value="DUF1003"/>
    <property type="match status" value="1"/>
</dbReference>
<reference evidence="2" key="1">
    <citation type="journal article" date="2014" name="Int. J. Syst. Evol. Microbiol.">
        <title>Complete genome sequence of Corynebacterium casei LMG S-19264T (=DSM 44701T), isolated from a smear-ripened cheese.</title>
        <authorList>
            <consortium name="US DOE Joint Genome Institute (JGI-PGF)"/>
            <person name="Walter F."/>
            <person name="Albersmeier A."/>
            <person name="Kalinowski J."/>
            <person name="Ruckert C."/>
        </authorList>
    </citation>
    <scope>NUCLEOTIDE SEQUENCE</scope>
    <source>
        <strain evidence="2">VKM B-2789</strain>
    </source>
</reference>
<dbReference type="AlphaFoldDB" id="A0A9W6JV30"/>
<protein>
    <recommendedName>
        <fullName evidence="4">DUF1003 domain-containing protein</fullName>
    </recommendedName>
</protein>
<proteinExistence type="predicted"/>
<dbReference type="InterPro" id="IPR010406">
    <property type="entry name" value="DUF1003"/>
</dbReference>
<dbReference type="Proteomes" id="UP001143330">
    <property type="component" value="Unassembled WGS sequence"/>
</dbReference>
<dbReference type="PANTHER" id="PTHR41386">
    <property type="entry name" value="INTEGRAL MEMBRANE PROTEIN-RELATED"/>
    <property type="match status" value="1"/>
</dbReference>